<feature type="region of interest" description="Disordered" evidence="10">
    <location>
        <begin position="192"/>
        <end position="215"/>
    </location>
</feature>
<evidence type="ECO:0000256" key="10">
    <source>
        <dbReference type="SAM" id="MobiDB-lite"/>
    </source>
</evidence>
<dbReference type="GO" id="GO:0003677">
    <property type="term" value="F:DNA binding"/>
    <property type="evidence" value="ECO:0007669"/>
    <property type="project" value="UniProtKB-KW"/>
</dbReference>
<evidence type="ECO:0000256" key="3">
    <source>
        <dbReference type="ARBA" id="ARBA00022759"/>
    </source>
</evidence>
<dbReference type="KEGG" id="aaeo:BJI67_07070"/>
<evidence type="ECO:0000256" key="4">
    <source>
        <dbReference type="ARBA" id="ARBA00022801"/>
    </source>
</evidence>
<evidence type="ECO:0000256" key="6">
    <source>
        <dbReference type="ARBA" id="ARBA00023118"/>
    </source>
</evidence>
<gene>
    <name evidence="11" type="ORF">BJI67_07070</name>
</gene>
<dbReference type="GO" id="GO:0043571">
    <property type="term" value="P:maintenance of CRISPR repeat elements"/>
    <property type="evidence" value="ECO:0007669"/>
    <property type="project" value="InterPro"/>
</dbReference>
<organism evidence="11 12">
    <name type="scientific">Acidihalobacter aeolianus</name>
    <dbReference type="NCBI Taxonomy" id="2792603"/>
    <lineage>
        <taxon>Bacteria</taxon>
        <taxon>Pseudomonadati</taxon>
        <taxon>Pseudomonadota</taxon>
        <taxon>Gammaproteobacteria</taxon>
        <taxon>Chromatiales</taxon>
        <taxon>Ectothiorhodospiraceae</taxon>
        <taxon>Acidihalobacter</taxon>
    </lineage>
</organism>
<dbReference type="InterPro" id="IPR042206">
    <property type="entry name" value="CRISPR-assoc_Cas1_C"/>
</dbReference>
<feature type="compositionally biased region" description="Basic and acidic residues" evidence="10">
    <location>
        <begin position="192"/>
        <end position="203"/>
    </location>
</feature>
<keyword evidence="7" id="KW-0238">DNA-binding</keyword>
<dbReference type="PANTHER" id="PTHR34353:SF2">
    <property type="entry name" value="CRISPR-ASSOCIATED ENDONUCLEASE CAS1 1"/>
    <property type="match status" value="1"/>
</dbReference>
<keyword evidence="8" id="KW-0464">Manganese</keyword>
<keyword evidence="3 11" id="KW-0255">Endonuclease</keyword>
<keyword evidence="4" id="KW-0378">Hydrolase</keyword>
<dbReference type="GO" id="GO:0051607">
    <property type="term" value="P:defense response to virus"/>
    <property type="evidence" value="ECO:0007669"/>
    <property type="project" value="UniProtKB-KW"/>
</dbReference>
<evidence type="ECO:0000313" key="12">
    <source>
        <dbReference type="Proteomes" id="UP000095342"/>
    </source>
</evidence>
<evidence type="ECO:0000256" key="1">
    <source>
        <dbReference type="ARBA" id="ARBA00022722"/>
    </source>
</evidence>
<dbReference type="GO" id="GO:0016787">
    <property type="term" value="F:hydrolase activity"/>
    <property type="evidence" value="ECO:0007669"/>
    <property type="project" value="UniProtKB-KW"/>
</dbReference>
<evidence type="ECO:0000256" key="7">
    <source>
        <dbReference type="ARBA" id="ARBA00023125"/>
    </source>
</evidence>
<keyword evidence="1" id="KW-0540">Nuclease</keyword>
<evidence type="ECO:0000256" key="2">
    <source>
        <dbReference type="ARBA" id="ARBA00022723"/>
    </source>
</evidence>
<dbReference type="CDD" id="cd09634">
    <property type="entry name" value="Cas1_I-II-III"/>
    <property type="match status" value="1"/>
</dbReference>
<accession>A0A1D8K7B2</accession>
<dbReference type="InterPro" id="IPR002729">
    <property type="entry name" value="CRISPR-assoc_Cas1"/>
</dbReference>
<keyword evidence="2" id="KW-0479">Metal-binding</keyword>
<sequence>MARCVLRLKLEAYLRRDPHLAKASQPVAASLEVALANLETADKAEALRGLEGAAAAQWFSALAANLDPQWPFPGRNRRPPRDPVNALLSLGYTLALGEARKQVLIQGLDPALGFLHMPAPARDGMALDALEPLRVAVDCIIVNMLDEFKPQDFTSSRDEGFRLSKAARGRFYALWSAASAQDFGGLFAAEQEAREMDESRDDQAGPPTASLAGAARTAVRRLRSTLPEIQPWDT</sequence>
<evidence type="ECO:0000313" key="11">
    <source>
        <dbReference type="EMBL" id="AOV16853.1"/>
    </source>
</evidence>
<name>A0A1D8K7B2_9GAMM</name>
<keyword evidence="6" id="KW-0051">Antiviral defense</keyword>
<dbReference type="EMBL" id="CP017448">
    <property type="protein sequence ID" value="AOV16853.1"/>
    <property type="molecule type" value="Genomic_DNA"/>
</dbReference>
<comment type="subunit">
    <text evidence="9">Homodimer, forms a heterotetramer with a Cas2 homodimer.</text>
</comment>
<dbReference type="Proteomes" id="UP000095342">
    <property type="component" value="Chromosome"/>
</dbReference>
<evidence type="ECO:0000256" key="8">
    <source>
        <dbReference type="ARBA" id="ARBA00023211"/>
    </source>
</evidence>
<dbReference type="AlphaFoldDB" id="A0A1D8K7B2"/>
<dbReference type="GO" id="GO:0004519">
    <property type="term" value="F:endonuclease activity"/>
    <property type="evidence" value="ECO:0007669"/>
    <property type="project" value="UniProtKB-KW"/>
</dbReference>
<dbReference type="GO" id="GO:0046872">
    <property type="term" value="F:metal ion binding"/>
    <property type="evidence" value="ECO:0007669"/>
    <property type="project" value="UniProtKB-KW"/>
</dbReference>
<keyword evidence="12" id="KW-1185">Reference proteome</keyword>
<evidence type="ECO:0000256" key="9">
    <source>
        <dbReference type="ARBA" id="ARBA00038592"/>
    </source>
</evidence>
<proteinExistence type="predicted"/>
<dbReference type="PANTHER" id="PTHR34353">
    <property type="entry name" value="CRISPR-ASSOCIATED ENDONUCLEASE CAS1 1"/>
    <property type="match status" value="1"/>
</dbReference>
<dbReference type="InterPro" id="IPR050646">
    <property type="entry name" value="Cas1"/>
</dbReference>
<protein>
    <submittedName>
        <fullName evidence="11">CRISPR-associated endonuclease Cas1</fullName>
    </submittedName>
</protein>
<dbReference type="Gene3D" id="1.20.120.920">
    <property type="entry name" value="CRISPR-associated endonuclease Cas1, C-terminal domain"/>
    <property type="match status" value="1"/>
</dbReference>
<keyword evidence="5" id="KW-0460">Magnesium</keyword>
<dbReference type="Pfam" id="PF01867">
    <property type="entry name" value="Cas_Cas1"/>
    <property type="match status" value="1"/>
</dbReference>
<reference evidence="11 12" key="1">
    <citation type="submission" date="2016-09" db="EMBL/GenBank/DDBJ databases">
        <title>Acidihalobacter prosperus V6 (DSM14174).</title>
        <authorList>
            <person name="Khaleque H.N."/>
            <person name="Ramsay J.P."/>
            <person name="Murphy R.J.T."/>
            <person name="Kaksonen A.H."/>
            <person name="Boxall N.J."/>
            <person name="Watkin E.L.J."/>
        </authorList>
    </citation>
    <scope>NUCLEOTIDE SEQUENCE [LARGE SCALE GENOMIC DNA]</scope>
    <source>
        <strain evidence="11 12">V6</strain>
    </source>
</reference>
<dbReference type="NCBIfam" id="TIGR00287">
    <property type="entry name" value="cas1"/>
    <property type="match status" value="1"/>
</dbReference>
<evidence type="ECO:0000256" key="5">
    <source>
        <dbReference type="ARBA" id="ARBA00022842"/>
    </source>
</evidence>